<reference evidence="2" key="1">
    <citation type="submission" date="2025-05" db="UniProtKB">
        <authorList>
            <consortium name="EnsemblMetazoa"/>
        </authorList>
    </citation>
    <scope>IDENTIFICATION</scope>
</reference>
<organism evidence="2 3">
    <name type="scientific">Diabrotica virgifera virgifera</name>
    <name type="common">western corn rootworm</name>
    <dbReference type="NCBI Taxonomy" id="50390"/>
    <lineage>
        <taxon>Eukaryota</taxon>
        <taxon>Metazoa</taxon>
        <taxon>Ecdysozoa</taxon>
        <taxon>Arthropoda</taxon>
        <taxon>Hexapoda</taxon>
        <taxon>Insecta</taxon>
        <taxon>Pterygota</taxon>
        <taxon>Neoptera</taxon>
        <taxon>Endopterygota</taxon>
        <taxon>Coleoptera</taxon>
        <taxon>Polyphaga</taxon>
        <taxon>Cucujiformia</taxon>
        <taxon>Chrysomeloidea</taxon>
        <taxon>Chrysomelidae</taxon>
        <taxon>Galerucinae</taxon>
        <taxon>Diabroticina</taxon>
        <taxon>Diabroticites</taxon>
        <taxon>Diabrotica</taxon>
    </lineage>
</organism>
<sequence>MKEFVVLIILSCLSVVVLSAERIPLCPVNSSPGCKPCCSDPSCNNRRPICLDIYCSDLRPGVCQFQCRCHPGYLKNIKGQCVLPGQCPPLPVGK</sequence>
<feature type="signal peptide" evidence="1">
    <location>
        <begin position="1"/>
        <end position="19"/>
    </location>
</feature>
<dbReference type="Gene3D" id="2.10.25.10">
    <property type="entry name" value="Laminin"/>
    <property type="match status" value="1"/>
</dbReference>
<dbReference type="RefSeq" id="XP_050518329.1">
    <property type="nucleotide sequence ID" value="XM_050662372.1"/>
</dbReference>
<keyword evidence="1" id="KW-0732">Signal</keyword>
<dbReference type="EnsemblMetazoa" id="XM_050662372.1">
    <property type="protein sequence ID" value="XP_050518329.1"/>
    <property type="gene ID" value="LOC126892736"/>
</dbReference>
<dbReference type="GeneID" id="126892736"/>
<evidence type="ECO:0000313" key="3">
    <source>
        <dbReference type="Proteomes" id="UP001652700"/>
    </source>
</evidence>
<evidence type="ECO:0000256" key="1">
    <source>
        <dbReference type="SAM" id="SignalP"/>
    </source>
</evidence>
<feature type="chain" id="PRO_5045035455" evidence="1">
    <location>
        <begin position="20"/>
        <end position="94"/>
    </location>
</feature>
<dbReference type="Proteomes" id="UP001652700">
    <property type="component" value="Unplaced"/>
</dbReference>
<protein>
    <submittedName>
        <fullName evidence="2">Uncharacterized protein</fullName>
    </submittedName>
</protein>
<name>A0ABM5L7B4_DIAVI</name>
<accession>A0ABM5L7B4</accession>
<proteinExistence type="predicted"/>
<evidence type="ECO:0000313" key="2">
    <source>
        <dbReference type="EnsemblMetazoa" id="XP_050518329.1"/>
    </source>
</evidence>
<keyword evidence="3" id="KW-1185">Reference proteome</keyword>